<feature type="transmembrane region" description="Helical" evidence="1">
    <location>
        <begin position="387"/>
        <end position="406"/>
    </location>
</feature>
<dbReference type="Pfam" id="PF00873">
    <property type="entry name" value="ACR_tran"/>
    <property type="match status" value="1"/>
</dbReference>
<dbReference type="PANTHER" id="PTHR32063">
    <property type="match status" value="1"/>
</dbReference>
<dbReference type="SUPFAM" id="SSF82866">
    <property type="entry name" value="Multidrug efflux transporter AcrB transmembrane domain"/>
    <property type="match status" value="1"/>
</dbReference>
<accession>A0ABW9JD55</accession>
<keyword evidence="1" id="KW-0812">Transmembrane</keyword>
<dbReference type="Gene3D" id="3.30.70.1430">
    <property type="entry name" value="Multidrug efflux transporter AcrB pore domain"/>
    <property type="match status" value="1"/>
</dbReference>
<dbReference type="Gene3D" id="3.30.2090.10">
    <property type="entry name" value="Multidrug efflux transporter AcrB TolC docking domain, DN and DC subdomains"/>
    <property type="match status" value="1"/>
</dbReference>
<dbReference type="Proteomes" id="UP001517367">
    <property type="component" value="Unassembled WGS sequence"/>
</dbReference>
<feature type="transmembrane region" description="Helical" evidence="1">
    <location>
        <begin position="363"/>
        <end position="381"/>
    </location>
</feature>
<evidence type="ECO:0000313" key="3">
    <source>
        <dbReference type="Proteomes" id="UP001517367"/>
    </source>
</evidence>
<keyword evidence="1" id="KW-1133">Transmembrane helix</keyword>
<name>A0ABW9JD55_9SPHI</name>
<feature type="transmembrane region" description="Helical" evidence="1">
    <location>
        <begin position="339"/>
        <end position="356"/>
    </location>
</feature>
<dbReference type="InterPro" id="IPR001036">
    <property type="entry name" value="Acrflvin-R"/>
</dbReference>
<sequence length="429" mass="47639">MVHQIIDWSMRNRFIVLVLAIGIFVWGIFAVKKNPIDAIPDLSENQVIVFTEWMGRSPQLIEDQITYPLVTNLQGIPKIKYVRGSSMFGMSFIYVIFEDDVDVYWARERVLERISTISKTLPDGATPQLGPDGTGVGHVLWYTLDAPDTDLGEQRAIQDWYVKFALQNVPGVSEIASFGGFQKQYQIAIDPNKLLFYKLTVPQVISAVRSNNNEAGGRKFEMSDIGYIIKTSGYLKSIDEIASIPIKNQNGTPIRIADVATVQMTGETRLGIFDQDGEGERVGGIVVMRYGENAAEVIDKVKAKMTEVAKGLPKGVKFDIVYDRGELIKESVDSIKHTLIEEMIVVSLIVIIFLFHWRSAVSIIIQIPITIAASFILLNAFGISSNIMSLTGIALAIGVIVDNGIIMSENAYKHLSERYEQVVGNGKSQ</sequence>
<evidence type="ECO:0000313" key="2">
    <source>
        <dbReference type="EMBL" id="MFN0290329.1"/>
    </source>
</evidence>
<gene>
    <name evidence="2" type="ORF">E5L68_002945</name>
</gene>
<keyword evidence="3" id="KW-1185">Reference proteome</keyword>
<dbReference type="SUPFAM" id="SSF82693">
    <property type="entry name" value="Multidrug efflux transporter AcrB pore domain, PN1, PN2, PC1 and PC2 subdomains"/>
    <property type="match status" value="2"/>
</dbReference>
<keyword evidence="1" id="KW-0472">Membrane</keyword>
<reference evidence="2 3" key="1">
    <citation type="submission" date="2024-12" db="EMBL/GenBank/DDBJ databases">
        <authorList>
            <person name="Hu S."/>
        </authorList>
    </citation>
    <scope>NUCLEOTIDE SEQUENCE [LARGE SCALE GENOMIC DNA]</scope>
    <source>
        <strain evidence="2 3">P-25</strain>
    </source>
</reference>
<protein>
    <submittedName>
        <fullName evidence="2">Efflux RND transporter permease subunit</fullName>
    </submittedName>
</protein>
<feature type="transmembrane region" description="Helical" evidence="1">
    <location>
        <begin position="12"/>
        <end position="31"/>
    </location>
</feature>
<dbReference type="SUPFAM" id="SSF82714">
    <property type="entry name" value="Multidrug efflux transporter AcrB TolC docking domain, DN and DC subdomains"/>
    <property type="match status" value="1"/>
</dbReference>
<dbReference type="Gene3D" id="3.30.70.1320">
    <property type="entry name" value="Multidrug efflux transporter AcrB pore domain like"/>
    <property type="match status" value="1"/>
</dbReference>
<dbReference type="EMBL" id="SRMP02000001">
    <property type="protein sequence ID" value="MFN0290329.1"/>
    <property type="molecule type" value="Genomic_DNA"/>
</dbReference>
<dbReference type="Gene3D" id="1.20.1640.10">
    <property type="entry name" value="Multidrug efflux transporter AcrB transmembrane domain"/>
    <property type="match status" value="1"/>
</dbReference>
<dbReference type="InterPro" id="IPR027463">
    <property type="entry name" value="AcrB_DN_DC_subdom"/>
</dbReference>
<organism evidence="2 3">
    <name type="scientific">Pedobacter helvus</name>
    <dbReference type="NCBI Taxonomy" id="2563444"/>
    <lineage>
        <taxon>Bacteria</taxon>
        <taxon>Pseudomonadati</taxon>
        <taxon>Bacteroidota</taxon>
        <taxon>Sphingobacteriia</taxon>
        <taxon>Sphingobacteriales</taxon>
        <taxon>Sphingobacteriaceae</taxon>
        <taxon>Pedobacter</taxon>
    </lineage>
</organism>
<dbReference type="PANTHER" id="PTHR32063:SF19">
    <property type="entry name" value="CATION EFFLUX SYSTEM PROTEIN CUSA"/>
    <property type="match status" value="1"/>
</dbReference>
<proteinExistence type="predicted"/>
<evidence type="ECO:0000256" key="1">
    <source>
        <dbReference type="SAM" id="Phobius"/>
    </source>
</evidence>
<dbReference type="PRINTS" id="PR00702">
    <property type="entry name" value="ACRIFLAVINRP"/>
</dbReference>
<dbReference type="RefSeq" id="WP_138727908.1">
    <property type="nucleotide sequence ID" value="NZ_SRMP02000001.1"/>
</dbReference>
<comment type="caution">
    <text evidence="2">The sequence shown here is derived from an EMBL/GenBank/DDBJ whole genome shotgun (WGS) entry which is preliminary data.</text>
</comment>